<dbReference type="GO" id="GO:0003700">
    <property type="term" value="F:DNA-binding transcription factor activity"/>
    <property type="evidence" value="ECO:0007669"/>
    <property type="project" value="InterPro"/>
</dbReference>
<evidence type="ECO:0000256" key="4">
    <source>
        <dbReference type="ARBA" id="ARBA00022833"/>
    </source>
</evidence>
<dbReference type="FunFam" id="2.20.25.80:FF:000006">
    <property type="entry name" value="WRKY transcription factor"/>
    <property type="match status" value="1"/>
</dbReference>
<gene>
    <name evidence="12" type="ORF">Sango_0056100</name>
</gene>
<comment type="caution">
    <text evidence="12">The sequence shown here is derived from an EMBL/GenBank/DDBJ whole genome shotgun (WGS) entry which is preliminary data.</text>
</comment>
<comment type="similarity">
    <text evidence="9">Belongs to the WRKY group I family.</text>
</comment>
<protein>
    <submittedName>
        <fullName evidence="12">WRKY transcription factor 4</fullName>
    </submittedName>
</protein>
<evidence type="ECO:0000259" key="11">
    <source>
        <dbReference type="PROSITE" id="PS50811"/>
    </source>
</evidence>
<dbReference type="EMBL" id="JACGWL010000001">
    <property type="protein sequence ID" value="KAK4409831.1"/>
    <property type="molecule type" value="Genomic_DNA"/>
</dbReference>
<evidence type="ECO:0000256" key="8">
    <source>
        <dbReference type="ARBA" id="ARBA00023242"/>
    </source>
</evidence>
<feature type="region of interest" description="Disordered" evidence="10">
    <location>
        <begin position="393"/>
        <end position="418"/>
    </location>
</feature>
<proteinExistence type="inferred from homology"/>
<reference evidence="12" key="1">
    <citation type="submission" date="2020-06" db="EMBL/GenBank/DDBJ databases">
        <authorList>
            <person name="Li T."/>
            <person name="Hu X."/>
            <person name="Zhang T."/>
            <person name="Song X."/>
            <person name="Zhang H."/>
            <person name="Dai N."/>
            <person name="Sheng W."/>
            <person name="Hou X."/>
            <person name="Wei L."/>
        </authorList>
    </citation>
    <scope>NUCLEOTIDE SEQUENCE</scope>
    <source>
        <strain evidence="12">K16</strain>
        <tissue evidence="12">Leaf</tissue>
    </source>
</reference>
<feature type="region of interest" description="Disordered" evidence="10">
    <location>
        <begin position="74"/>
        <end position="97"/>
    </location>
</feature>
<evidence type="ECO:0000256" key="7">
    <source>
        <dbReference type="ARBA" id="ARBA00023163"/>
    </source>
</evidence>
<dbReference type="AlphaFoldDB" id="A0AAE1XE98"/>
<feature type="compositionally biased region" description="Polar residues" evidence="10">
    <location>
        <begin position="215"/>
        <end position="228"/>
    </location>
</feature>
<dbReference type="FunFam" id="2.20.25.80:FF:000003">
    <property type="entry name" value="WRKY transcription factor 57"/>
    <property type="match status" value="1"/>
</dbReference>
<feature type="domain" description="WRKY" evidence="11">
    <location>
        <begin position="427"/>
        <end position="492"/>
    </location>
</feature>
<evidence type="ECO:0000256" key="1">
    <source>
        <dbReference type="ARBA" id="ARBA00004123"/>
    </source>
</evidence>
<dbReference type="PROSITE" id="PS50811">
    <property type="entry name" value="WRKY"/>
    <property type="match status" value="2"/>
</dbReference>
<name>A0AAE1XE98_9LAMI</name>
<comment type="subcellular location">
    <subcellularLocation>
        <location evidence="1">Nucleus</location>
    </subcellularLocation>
</comment>
<feature type="region of interest" description="Disordered" evidence="10">
    <location>
        <begin position="311"/>
        <end position="346"/>
    </location>
</feature>
<evidence type="ECO:0000313" key="13">
    <source>
        <dbReference type="Proteomes" id="UP001289374"/>
    </source>
</evidence>
<sequence>MGGTVDEDASTAPKPKPTILVPPRASMELLFTNGSGPWFSPGPMTLVSSFFPEQGSFSFSQLLAGAMASPLPAKPGSLPTNASGKEGNFSSDGKIRPPNLVVAPSQPPLESLSPLFMVPPGLSPSGLLNSPGFCSPIHFRIGNTMSELSIFCEGTEALDGKNPFEFEQSPFGMSHQQALAHVTAQAALSQSFMQMQQAEFQHPSSADAAEALFKQSSSAQNETSTHLTNPLPPEPEGLNIESSEVSQSEKKTTYVAGDKPASDGYNWRKYGQKHVKASECPRSYYKCTHLNCPVKKKVERSLDGRITEITYKGRHNHDPPQPSKRDRTINSQVNPVAAPQGRTENSRLNEATPLCSESANFQATTQFERHPTAARHNCDTGDTVVVVDEADDNEPIAKRRSMETGPPVPASSRQTVSESKIVLQTRSEVDLLDDGYRWRKYGQKVVKGNPHPRSYYRCTYAGCNVRKHVERSSSDPRSVITTYEGKHNHETPTRRHNSHGAANALAQQYKTASQKPSLSKEVDYGNNNQIPMTLQLKEEEIAV</sequence>
<evidence type="ECO:0000313" key="12">
    <source>
        <dbReference type="EMBL" id="KAK4409831.1"/>
    </source>
</evidence>
<evidence type="ECO:0000256" key="3">
    <source>
        <dbReference type="ARBA" id="ARBA00022737"/>
    </source>
</evidence>
<keyword evidence="5" id="KW-0805">Transcription regulation</keyword>
<dbReference type="InterPro" id="IPR036576">
    <property type="entry name" value="WRKY_dom_sf"/>
</dbReference>
<dbReference type="GO" id="GO:0005634">
    <property type="term" value="C:nucleus"/>
    <property type="evidence" value="ECO:0007669"/>
    <property type="project" value="UniProtKB-SubCell"/>
</dbReference>
<dbReference type="InterPro" id="IPR044810">
    <property type="entry name" value="WRKY_plant"/>
</dbReference>
<keyword evidence="13" id="KW-1185">Reference proteome</keyword>
<dbReference type="GO" id="GO:0043565">
    <property type="term" value="F:sequence-specific DNA binding"/>
    <property type="evidence" value="ECO:0007669"/>
    <property type="project" value="InterPro"/>
</dbReference>
<evidence type="ECO:0000256" key="9">
    <source>
        <dbReference type="ARBA" id="ARBA00061157"/>
    </source>
</evidence>
<dbReference type="SMART" id="SM00774">
    <property type="entry name" value="WRKY"/>
    <property type="match status" value="2"/>
</dbReference>
<organism evidence="12 13">
    <name type="scientific">Sesamum angolense</name>
    <dbReference type="NCBI Taxonomy" id="2727404"/>
    <lineage>
        <taxon>Eukaryota</taxon>
        <taxon>Viridiplantae</taxon>
        <taxon>Streptophyta</taxon>
        <taxon>Embryophyta</taxon>
        <taxon>Tracheophyta</taxon>
        <taxon>Spermatophyta</taxon>
        <taxon>Magnoliopsida</taxon>
        <taxon>eudicotyledons</taxon>
        <taxon>Gunneridae</taxon>
        <taxon>Pentapetalae</taxon>
        <taxon>asterids</taxon>
        <taxon>lamiids</taxon>
        <taxon>Lamiales</taxon>
        <taxon>Pedaliaceae</taxon>
        <taxon>Sesamum</taxon>
    </lineage>
</organism>
<evidence type="ECO:0000256" key="5">
    <source>
        <dbReference type="ARBA" id="ARBA00023015"/>
    </source>
</evidence>
<feature type="region of interest" description="Disordered" evidence="10">
    <location>
        <begin position="215"/>
        <end position="266"/>
    </location>
</feature>
<dbReference type="GO" id="GO:0046872">
    <property type="term" value="F:metal ion binding"/>
    <property type="evidence" value="ECO:0007669"/>
    <property type="project" value="UniProtKB-KW"/>
</dbReference>
<keyword evidence="3" id="KW-0677">Repeat</keyword>
<keyword evidence="7" id="KW-0804">Transcription</keyword>
<dbReference type="SUPFAM" id="SSF118290">
    <property type="entry name" value="WRKY DNA-binding domain"/>
    <property type="match status" value="2"/>
</dbReference>
<dbReference type="PANTHER" id="PTHR31221">
    <property type="entry name" value="WRKY TRANSCRIPTION FACTOR PROTEIN 1-RELATED"/>
    <property type="match status" value="1"/>
</dbReference>
<evidence type="ECO:0000256" key="2">
    <source>
        <dbReference type="ARBA" id="ARBA00022723"/>
    </source>
</evidence>
<accession>A0AAE1XE98</accession>
<keyword evidence="8" id="KW-0539">Nucleus</keyword>
<evidence type="ECO:0000256" key="10">
    <source>
        <dbReference type="SAM" id="MobiDB-lite"/>
    </source>
</evidence>
<dbReference type="InterPro" id="IPR003657">
    <property type="entry name" value="WRKY_dom"/>
</dbReference>
<feature type="domain" description="WRKY" evidence="11">
    <location>
        <begin position="256"/>
        <end position="320"/>
    </location>
</feature>
<evidence type="ECO:0000256" key="6">
    <source>
        <dbReference type="ARBA" id="ARBA00023125"/>
    </source>
</evidence>
<dbReference type="Gene3D" id="2.20.25.80">
    <property type="entry name" value="WRKY domain"/>
    <property type="match status" value="2"/>
</dbReference>
<keyword evidence="4" id="KW-0862">Zinc</keyword>
<keyword evidence="6" id="KW-0238">DNA-binding</keyword>
<keyword evidence="2" id="KW-0479">Metal-binding</keyword>
<feature type="compositionally biased region" description="Polar residues" evidence="10">
    <location>
        <begin position="78"/>
        <end position="91"/>
    </location>
</feature>
<reference evidence="12" key="2">
    <citation type="journal article" date="2024" name="Plant">
        <title>Genomic evolution and insights into agronomic trait innovations of Sesamum species.</title>
        <authorList>
            <person name="Miao H."/>
            <person name="Wang L."/>
            <person name="Qu L."/>
            <person name="Liu H."/>
            <person name="Sun Y."/>
            <person name="Le M."/>
            <person name="Wang Q."/>
            <person name="Wei S."/>
            <person name="Zheng Y."/>
            <person name="Lin W."/>
            <person name="Duan Y."/>
            <person name="Cao H."/>
            <person name="Xiong S."/>
            <person name="Wang X."/>
            <person name="Wei L."/>
            <person name="Li C."/>
            <person name="Ma Q."/>
            <person name="Ju M."/>
            <person name="Zhao R."/>
            <person name="Li G."/>
            <person name="Mu C."/>
            <person name="Tian Q."/>
            <person name="Mei H."/>
            <person name="Zhang T."/>
            <person name="Gao T."/>
            <person name="Zhang H."/>
        </authorList>
    </citation>
    <scope>NUCLEOTIDE SEQUENCE</scope>
    <source>
        <tissue evidence="12">Leaf</tissue>
    </source>
</reference>
<dbReference type="PANTHER" id="PTHR31221:SF133">
    <property type="entry name" value="WRKY TRANSCRIPTION FACTOR 3-RELATED"/>
    <property type="match status" value="1"/>
</dbReference>
<dbReference type="Pfam" id="PF03106">
    <property type="entry name" value="WRKY"/>
    <property type="match status" value="2"/>
</dbReference>
<dbReference type="Proteomes" id="UP001289374">
    <property type="component" value="Unassembled WGS sequence"/>
</dbReference>